<protein>
    <submittedName>
        <fullName evidence="2">Sugar phosphate isomerase/epimerase</fullName>
    </submittedName>
</protein>
<dbReference type="PANTHER" id="PTHR12110">
    <property type="entry name" value="HYDROXYPYRUVATE ISOMERASE"/>
    <property type="match status" value="1"/>
</dbReference>
<dbReference type="Proteomes" id="UP000298602">
    <property type="component" value="Chromosome"/>
</dbReference>
<dbReference type="InterPro" id="IPR036237">
    <property type="entry name" value="Xyl_isomerase-like_sf"/>
</dbReference>
<dbReference type="Gene3D" id="3.20.20.150">
    <property type="entry name" value="Divalent-metal-dependent TIM barrel enzymes"/>
    <property type="match status" value="1"/>
</dbReference>
<name>A0A4P8L0B7_9BACT</name>
<dbReference type="SUPFAM" id="SSF51658">
    <property type="entry name" value="Xylose isomerase-like"/>
    <property type="match status" value="1"/>
</dbReference>
<proteinExistence type="predicted"/>
<dbReference type="RefSeq" id="WP_137423187.1">
    <property type="nucleotide sequence ID" value="NZ_CP040098.1"/>
</dbReference>
<evidence type="ECO:0000313" key="3">
    <source>
        <dbReference type="Proteomes" id="UP000298602"/>
    </source>
</evidence>
<reference evidence="2 3" key="1">
    <citation type="submission" date="2019-05" db="EMBL/GenBank/DDBJ databases">
        <title>The Complete Genome Sequence of the n-alkane-degrading Desulfoglaeba alkanexedens ALDC reveals multiple alkylsuccinate synthase gene clusters.</title>
        <authorList>
            <person name="Callaghan A.V."/>
            <person name="Davidova I.A."/>
            <person name="Duncan K.E."/>
            <person name="Morris B."/>
            <person name="McInerney M.J."/>
        </authorList>
    </citation>
    <scope>NUCLEOTIDE SEQUENCE [LARGE SCALE GENOMIC DNA]</scope>
    <source>
        <strain evidence="2 3">ALDC</strain>
    </source>
</reference>
<dbReference type="InterPro" id="IPR050312">
    <property type="entry name" value="IolE/XylAMocC-like"/>
</dbReference>
<evidence type="ECO:0000259" key="1">
    <source>
        <dbReference type="Pfam" id="PF01261"/>
    </source>
</evidence>
<gene>
    <name evidence="2" type="ORF">FDQ92_02835</name>
</gene>
<keyword evidence="2" id="KW-0413">Isomerase</keyword>
<sequence length="322" mass="35782">MGSAKIGCKIDEVRVDGSLRALARDLRTFSVMGLDAVEIPPHGLDVIKCGRLDPRRSREVRRILEDFDFTYTLHAPNPLNLMDRTQCELHVEVLRATLEFAECLGASPVVVHCGRYVPEEGFGHVSSAPPSEADCRAMRDQERYWLDKLAGEFPAITIGVENARPYCYYSPYAYGESLRALKAQVEAVGRPNVGITLDIGHAHMSAGHHGWNFLEEVADVAERVRHVHIHDNFGGSVAPTEKQQTHQIPFGRGDNHMPVGWGGIPMKAVLSLLMPAYTGILMMELRSRYFDYIEESKWNLECLLEGLAEPRGGSVPMVFAGA</sequence>
<dbReference type="EMBL" id="CP040098">
    <property type="protein sequence ID" value="QCQ21218.1"/>
    <property type="molecule type" value="Genomic_DNA"/>
</dbReference>
<accession>A0A4P8L0B7</accession>
<keyword evidence="3" id="KW-1185">Reference proteome</keyword>
<feature type="domain" description="Xylose isomerase-like TIM barrel" evidence="1">
    <location>
        <begin position="32"/>
        <end position="298"/>
    </location>
</feature>
<dbReference type="InterPro" id="IPR013022">
    <property type="entry name" value="Xyl_isomerase-like_TIM-brl"/>
</dbReference>
<evidence type="ECO:0000313" key="2">
    <source>
        <dbReference type="EMBL" id="QCQ21218.1"/>
    </source>
</evidence>
<dbReference type="GO" id="GO:0016853">
    <property type="term" value="F:isomerase activity"/>
    <property type="evidence" value="ECO:0007669"/>
    <property type="project" value="UniProtKB-KW"/>
</dbReference>
<reference evidence="2 3" key="2">
    <citation type="submission" date="2019-05" db="EMBL/GenBank/DDBJ databases">
        <authorList>
            <person name="Suflita J.M."/>
            <person name="Marks C.R."/>
        </authorList>
    </citation>
    <scope>NUCLEOTIDE SEQUENCE [LARGE SCALE GENOMIC DNA]</scope>
    <source>
        <strain evidence="2 3">ALDC</strain>
    </source>
</reference>
<dbReference type="KEGG" id="dax:FDQ92_02835"/>
<organism evidence="2 3">
    <name type="scientific">Desulfoglaeba alkanexedens ALDC</name>
    <dbReference type="NCBI Taxonomy" id="980445"/>
    <lineage>
        <taxon>Bacteria</taxon>
        <taxon>Pseudomonadati</taxon>
        <taxon>Thermodesulfobacteriota</taxon>
        <taxon>Syntrophobacteria</taxon>
        <taxon>Syntrophobacterales</taxon>
        <taxon>Syntrophobacteraceae</taxon>
        <taxon>Desulfoglaeba</taxon>
    </lineage>
</organism>
<dbReference type="PANTHER" id="PTHR12110:SF53">
    <property type="entry name" value="BLR5974 PROTEIN"/>
    <property type="match status" value="1"/>
</dbReference>
<dbReference type="AlphaFoldDB" id="A0A4P8L0B7"/>
<dbReference type="Pfam" id="PF01261">
    <property type="entry name" value="AP_endonuc_2"/>
    <property type="match status" value="1"/>
</dbReference>
<dbReference type="OrthoDB" id="127676at2"/>